<evidence type="ECO:0000256" key="1">
    <source>
        <dbReference type="SAM" id="MobiDB-lite"/>
    </source>
</evidence>
<organism evidence="2">
    <name type="scientific">Tanacetum cinerariifolium</name>
    <name type="common">Dalmatian daisy</name>
    <name type="synonym">Chrysanthemum cinerariifolium</name>
    <dbReference type="NCBI Taxonomy" id="118510"/>
    <lineage>
        <taxon>Eukaryota</taxon>
        <taxon>Viridiplantae</taxon>
        <taxon>Streptophyta</taxon>
        <taxon>Embryophyta</taxon>
        <taxon>Tracheophyta</taxon>
        <taxon>Spermatophyta</taxon>
        <taxon>Magnoliopsida</taxon>
        <taxon>eudicotyledons</taxon>
        <taxon>Gunneridae</taxon>
        <taxon>Pentapetalae</taxon>
        <taxon>asterids</taxon>
        <taxon>campanulids</taxon>
        <taxon>Asterales</taxon>
        <taxon>Asteraceae</taxon>
        <taxon>Asteroideae</taxon>
        <taxon>Anthemideae</taxon>
        <taxon>Anthemidinae</taxon>
        <taxon>Tanacetum</taxon>
    </lineage>
</organism>
<protein>
    <submittedName>
        <fullName evidence="2">Uncharacterized protein</fullName>
    </submittedName>
</protein>
<proteinExistence type="predicted"/>
<feature type="region of interest" description="Disordered" evidence="1">
    <location>
        <begin position="1"/>
        <end position="66"/>
    </location>
</feature>
<feature type="compositionally biased region" description="Polar residues" evidence="1">
    <location>
        <begin position="15"/>
        <end position="39"/>
    </location>
</feature>
<accession>A0A699U809</accession>
<evidence type="ECO:0000313" key="2">
    <source>
        <dbReference type="EMBL" id="GFD17539.1"/>
    </source>
</evidence>
<reference evidence="2" key="1">
    <citation type="journal article" date="2019" name="Sci. Rep.">
        <title>Draft genome of Tanacetum cinerariifolium, the natural source of mosquito coil.</title>
        <authorList>
            <person name="Yamashiro T."/>
            <person name="Shiraishi A."/>
            <person name="Satake H."/>
            <person name="Nakayama K."/>
        </authorList>
    </citation>
    <scope>NUCLEOTIDE SEQUENCE</scope>
</reference>
<name>A0A699U809_TANCI</name>
<comment type="caution">
    <text evidence="2">The sequence shown here is derived from an EMBL/GenBank/DDBJ whole genome shotgun (WGS) entry which is preliminary data.</text>
</comment>
<sequence length="101" mass="11186">GSKRRREGKEPESASAPTESATRSAGRSTQGSRSRQASASEFALAKEPMQTISQMEEPSHLEFDTGPTYELMKGSCKSLIELEHHLEEVFKATTDQLDWVT</sequence>
<gene>
    <name evidence="2" type="ORF">Tci_889508</name>
</gene>
<dbReference type="EMBL" id="BKCJ011300999">
    <property type="protein sequence ID" value="GFD17539.1"/>
    <property type="molecule type" value="Genomic_DNA"/>
</dbReference>
<feature type="non-terminal residue" evidence="2">
    <location>
        <position position="101"/>
    </location>
</feature>
<dbReference type="AlphaFoldDB" id="A0A699U809"/>
<feature type="non-terminal residue" evidence="2">
    <location>
        <position position="1"/>
    </location>
</feature>